<comment type="catalytic activity">
    <reaction evidence="2">
        <text>iodide(out) = iodide(in)</text>
        <dbReference type="Rhea" id="RHEA:66324"/>
        <dbReference type="ChEBI" id="CHEBI:16382"/>
    </reaction>
</comment>
<keyword evidence="5" id="KW-1133">Transmembrane helix</keyword>
<feature type="domain" description="Golgi pH regulator conserved" evidence="6">
    <location>
        <begin position="48"/>
        <end position="84"/>
    </location>
</feature>
<gene>
    <name evidence="7" type="ORF">HPB51_022865</name>
</gene>
<comment type="catalytic activity">
    <reaction evidence="4">
        <text>fluoride(in) = fluoride(out)</text>
        <dbReference type="Rhea" id="RHEA:76159"/>
        <dbReference type="ChEBI" id="CHEBI:17051"/>
    </reaction>
</comment>
<evidence type="ECO:0000256" key="5">
    <source>
        <dbReference type="SAM" id="Phobius"/>
    </source>
</evidence>
<name>A0A9J6DQ53_RHIMP</name>
<dbReference type="Pfam" id="PF12537">
    <property type="entry name" value="GPHR_N"/>
    <property type="match status" value="1"/>
</dbReference>
<feature type="transmembrane region" description="Helical" evidence="5">
    <location>
        <begin position="53"/>
        <end position="75"/>
    </location>
</feature>
<dbReference type="GO" id="GO:0008308">
    <property type="term" value="F:voltage-gated monoatomic anion channel activity"/>
    <property type="evidence" value="ECO:0007669"/>
    <property type="project" value="TreeGrafter"/>
</dbReference>
<keyword evidence="5" id="KW-0812">Transmembrane</keyword>
<evidence type="ECO:0000256" key="2">
    <source>
        <dbReference type="ARBA" id="ARBA00024145"/>
    </source>
</evidence>
<keyword evidence="5" id="KW-0472">Membrane</keyword>
<dbReference type="InterPro" id="IPR015672">
    <property type="entry name" value="GPHR/GTG"/>
</dbReference>
<feature type="transmembrane region" description="Helical" evidence="5">
    <location>
        <begin position="14"/>
        <end position="33"/>
    </location>
</feature>
<reference evidence="7" key="1">
    <citation type="journal article" date="2020" name="Cell">
        <title>Large-Scale Comparative Analyses of Tick Genomes Elucidate Their Genetic Diversity and Vector Capacities.</title>
        <authorList>
            <consortium name="Tick Genome and Microbiome Consortium (TIGMIC)"/>
            <person name="Jia N."/>
            <person name="Wang J."/>
            <person name="Shi W."/>
            <person name="Du L."/>
            <person name="Sun Y."/>
            <person name="Zhan W."/>
            <person name="Jiang J.F."/>
            <person name="Wang Q."/>
            <person name="Zhang B."/>
            <person name="Ji P."/>
            <person name="Bell-Sakyi L."/>
            <person name="Cui X.M."/>
            <person name="Yuan T.T."/>
            <person name="Jiang B.G."/>
            <person name="Yang W.F."/>
            <person name="Lam T.T."/>
            <person name="Chang Q.C."/>
            <person name="Ding S.J."/>
            <person name="Wang X.J."/>
            <person name="Zhu J.G."/>
            <person name="Ruan X.D."/>
            <person name="Zhao L."/>
            <person name="Wei J.T."/>
            <person name="Ye R.Z."/>
            <person name="Que T.C."/>
            <person name="Du C.H."/>
            <person name="Zhou Y.H."/>
            <person name="Cheng J.X."/>
            <person name="Dai P.F."/>
            <person name="Guo W.B."/>
            <person name="Han X.H."/>
            <person name="Huang E.J."/>
            <person name="Li L.F."/>
            <person name="Wei W."/>
            <person name="Gao Y.C."/>
            <person name="Liu J.Z."/>
            <person name="Shao H.Z."/>
            <person name="Wang X."/>
            <person name="Wang C.C."/>
            <person name="Yang T.C."/>
            <person name="Huo Q.B."/>
            <person name="Li W."/>
            <person name="Chen H.Y."/>
            <person name="Chen S.E."/>
            <person name="Zhou L.G."/>
            <person name="Ni X.B."/>
            <person name="Tian J.H."/>
            <person name="Sheng Y."/>
            <person name="Liu T."/>
            <person name="Pan Y.S."/>
            <person name="Xia L.Y."/>
            <person name="Li J."/>
            <person name="Zhao F."/>
            <person name="Cao W.C."/>
        </authorList>
    </citation>
    <scope>NUCLEOTIDE SEQUENCE</scope>
    <source>
        <strain evidence="7">Rmic-2018</strain>
    </source>
</reference>
<dbReference type="PANTHER" id="PTHR15948">
    <property type="entry name" value="G-PROTEIN COUPLED RECEPTOR 89-RELATED"/>
    <property type="match status" value="1"/>
</dbReference>
<organism evidence="7 8">
    <name type="scientific">Rhipicephalus microplus</name>
    <name type="common">Cattle tick</name>
    <name type="synonym">Boophilus microplus</name>
    <dbReference type="NCBI Taxonomy" id="6941"/>
    <lineage>
        <taxon>Eukaryota</taxon>
        <taxon>Metazoa</taxon>
        <taxon>Ecdysozoa</taxon>
        <taxon>Arthropoda</taxon>
        <taxon>Chelicerata</taxon>
        <taxon>Arachnida</taxon>
        <taxon>Acari</taxon>
        <taxon>Parasitiformes</taxon>
        <taxon>Ixodida</taxon>
        <taxon>Ixodoidea</taxon>
        <taxon>Ixodidae</taxon>
        <taxon>Rhipicephalinae</taxon>
        <taxon>Rhipicephalus</taxon>
        <taxon>Boophilus</taxon>
    </lineage>
</organism>
<comment type="similarity">
    <text evidence="1">Belongs to the Golgi pH regulator (TC 1.A.38) family.</text>
</comment>
<proteinExistence type="inferred from homology"/>
<comment type="catalytic activity">
    <reaction evidence="3">
        <text>bromide(in) = bromide(out)</text>
        <dbReference type="Rhea" id="RHEA:75383"/>
        <dbReference type="ChEBI" id="CHEBI:15858"/>
    </reaction>
</comment>
<accession>A0A9J6DQ53</accession>
<evidence type="ECO:0000256" key="4">
    <source>
        <dbReference type="ARBA" id="ARBA00044702"/>
    </source>
</evidence>
<sequence length="85" mass="9399">MGEGVVIKRVRARLVKPLALGAWLVFVYLFWKIGDPFPILSPKHGILSIEQVISRVGVVGVTLMAVLSGFGAVNYPYTSMAYFMR</sequence>
<dbReference type="PANTHER" id="PTHR15948:SF0">
    <property type="entry name" value="GOLGI PH REGULATOR A-RELATED"/>
    <property type="match status" value="1"/>
</dbReference>
<reference evidence="7" key="2">
    <citation type="submission" date="2021-09" db="EMBL/GenBank/DDBJ databases">
        <authorList>
            <person name="Jia N."/>
            <person name="Wang J."/>
            <person name="Shi W."/>
            <person name="Du L."/>
            <person name="Sun Y."/>
            <person name="Zhan W."/>
            <person name="Jiang J."/>
            <person name="Wang Q."/>
            <person name="Zhang B."/>
            <person name="Ji P."/>
            <person name="Sakyi L.B."/>
            <person name="Cui X."/>
            <person name="Yuan T."/>
            <person name="Jiang B."/>
            <person name="Yang W."/>
            <person name="Lam T.T.-Y."/>
            <person name="Chang Q."/>
            <person name="Ding S."/>
            <person name="Wang X."/>
            <person name="Zhu J."/>
            <person name="Ruan X."/>
            <person name="Zhao L."/>
            <person name="Wei J."/>
            <person name="Que T."/>
            <person name="Du C."/>
            <person name="Cheng J."/>
            <person name="Dai P."/>
            <person name="Han X."/>
            <person name="Huang E."/>
            <person name="Gao Y."/>
            <person name="Liu J."/>
            <person name="Shao H."/>
            <person name="Ye R."/>
            <person name="Li L."/>
            <person name="Wei W."/>
            <person name="Wang X."/>
            <person name="Wang C."/>
            <person name="Huo Q."/>
            <person name="Li W."/>
            <person name="Guo W."/>
            <person name="Chen H."/>
            <person name="Chen S."/>
            <person name="Zhou L."/>
            <person name="Zhou L."/>
            <person name="Ni X."/>
            <person name="Tian J."/>
            <person name="Zhou Y."/>
            <person name="Sheng Y."/>
            <person name="Liu T."/>
            <person name="Pan Y."/>
            <person name="Xia L."/>
            <person name="Li J."/>
            <person name="Zhao F."/>
            <person name="Cao W."/>
        </authorList>
    </citation>
    <scope>NUCLEOTIDE SEQUENCE</scope>
    <source>
        <strain evidence="7">Rmic-2018</strain>
        <tissue evidence="7">Larvae</tissue>
    </source>
</reference>
<evidence type="ECO:0000259" key="6">
    <source>
        <dbReference type="Pfam" id="PF12537"/>
    </source>
</evidence>
<dbReference type="InterPro" id="IPR022535">
    <property type="entry name" value="Golgi_pH-regulator_cons_dom"/>
</dbReference>
<keyword evidence="8" id="KW-1185">Reference proteome</keyword>
<dbReference type="GO" id="GO:0032580">
    <property type="term" value="C:Golgi cisterna membrane"/>
    <property type="evidence" value="ECO:0007669"/>
    <property type="project" value="TreeGrafter"/>
</dbReference>
<evidence type="ECO:0000256" key="1">
    <source>
        <dbReference type="ARBA" id="ARBA00009478"/>
    </source>
</evidence>
<dbReference type="AlphaFoldDB" id="A0A9J6DQ53"/>
<dbReference type="VEuPathDB" id="VectorBase:LOC119172162"/>
<dbReference type="Proteomes" id="UP000821866">
    <property type="component" value="Chromosome 6"/>
</dbReference>
<evidence type="ECO:0000313" key="7">
    <source>
        <dbReference type="EMBL" id="KAH8024381.1"/>
    </source>
</evidence>
<dbReference type="GO" id="GO:0051452">
    <property type="term" value="P:intracellular pH reduction"/>
    <property type="evidence" value="ECO:0007669"/>
    <property type="project" value="TreeGrafter"/>
</dbReference>
<comment type="caution">
    <text evidence="7">The sequence shown here is derived from an EMBL/GenBank/DDBJ whole genome shotgun (WGS) entry which is preliminary data.</text>
</comment>
<dbReference type="EMBL" id="JABSTU010000008">
    <property type="protein sequence ID" value="KAH8024381.1"/>
    <property type="molecule type" value="Genomic_DNA"/>
</dbReference>
<protein>
    <recommendedName>
        <fullName evidence="6">Golgi pH regulator conserved domain-containing protein</fullName>
    </recommendedName>
</protein>
<evidence type="ECO:0000313" key="8">
    <source>
        <dbReference type="Proteomes" id="UP000821866"/>
    </source>
</evidence>
<evidence type="ECO:0000256" key="3">
    <source>
        <dbReference type="ARBA" id="ARBA00035085"/>
    </source>
</evidence>